<evidence type="ECO:0000313" key="2">
    <source>
        <dbReference type="EMBL" id="SHJ10101.1"/>
    </source>
</evidence>
<evidence type="ECO:0000313" key="3">
    <source>
        <dbReference type="Proteomes" id="UP000184536"/>
    </source>
</evidence>
<dbReference type="STRING" id="1121919.SAMN02745975_01289"/>
<dbReference type="OrthoDB" id="2830261at2"/>
<name>A0A1M6GJK7_9FIRM</name>
<dbReference type="AlphaFoldDB" id="A0A1M6GJK7"/>
<organism evidence="2 3">
    <name type="scientific">Geosporobacter subterraneus DSM 17957</name>
    <dbReference type="NCBI Taxonomy" id="1121919"/>
    <lineage>
        <taxon>Bacteria</taxon>
        <taxon>Bacillati</taxon>
        <taxon>Bacillota</taxon>
        <taxon>Clostridia</taxon>
        <taxon>Peptostreptococcales</taxon>
        <taxon>Thermotaleaceae</taxon>
        <taxon>Geosporobacter</taxon>
    </lineage>
</organism>
<gene>
    <name evidence="2" type="ORF">SAMN02745975_01289</name>
</gene>
<evidence type="ECO:0008006" key="4">
    <source>
        <dbReference type="Google" id="ProtNLM"/>
    </source>
</evidence>
<dbReference type="RefSeq" id="WP_110940523.1">
    <property type="nucleotide sequence ID" value="NZ_FQZV01000014.1"/>
</dbReference>
<feature type="signal peptide" evidence="1">
    <location>
        <begin position="1"/>
        <end position="20"/>
    </location>
</feature>
<evidence type="ECO:0000256" key="1">
    <source>
        <dbReference type="SAM" id="SignalP"/>
    </source>
</evidence>
<reference evidence="3" key="1">
    <citation type="submission" date="2016-11" db="EMBL/GenBank/DDBJ databases">
        <authorList>
            <person name="Varghese N."/>
            <person name="Submissions S."/>
        </authorList>
    </citation>
    <scope>NUCLEOTIDE SEQUENCE [LARGE SCALE GENOMIC DNA]</scope>
    <source>
        <strain evidence="3">DSM 17957</strain>
    </source>
</reference>
<sequence>MKRKKRLLLAAILGATLLFTACQSTDVVGKVAVTSFEEMLNAASDNVSFDEEKGTWTLESPAGDEFKWSKDFSATEADSIIEFDAAPYISAGLDVTKLPENYSYDPSTGRLSLNFALGDEKFSYSGEAKPLDSFKKIVEAKRSLIGYHEALDHYGIALGDGNMFEWAKDMTKNDKDIVFVLNPQPFIDAGVNPEQVEGWVFAKVEMMENGKKFEVDKLLKPFDLK</sequence>
<keyword evidence="3" id="KW-1185">Reference proteome</keyword>
<feature type="chain" id="PRO_5038403299" description="Lipoprotein" evidence="1">
    <location>
        <begin position="21"/>
        <end position="225"/>
    </location>
</feature>
<dbReference type="PROSITE" id="PS51257">
    <property type="entry name" value="PROKAR_LIPOPROTEIN"/>
    <property type="match status" value="1"/>
</dbReference>
<keyword evidence="1" id="KW-0732">Signal</keyword>
<protein>
    <recommendedName>
        <fullName evidence="4">Lipoprotein</fullName>
    </recommendedName>
</protein>
<proteinExistence type="predicted"/>
<dbReference type="EMBL" id="FQZV01000014">
    <property type="protein sequence ID" value="SHJ10101.1"/>
    <property type="molecule type" value="Genomic_DNA"/>
</dbReference>
<dbReference type="Proteomes" id="UP000184536">
    <property type="component" value="Unassembled WGS sequence"/>
</dbReference>
<accession>A0A1M6GJK7</accession>